<evidence type="ECO:0000313" key="4">
    <source>
        <dbReference type="EMBL" id="SIS57993.1"/>
    </source>
</evidence>
<protein>
    <submittedName>
        <fullName evidence="3">Biotin--[acetyl-CoA-carboxylase] ligase</fullName>
    </submittedName>
    <submittedName>
        <fullName evidence="4">BirA family transcriptional regulator, biotin operon repressor / biotin-[acetyl-CoA-carboxylase] ligase</fullName>
    </submittedName>
</protein>
<evidence type="ECO:0000313" key="5">
    <source>
        <dbReference type="Proteomes" id="UP000186246"/>
    </source>
</evidence>
<keyword evidence="6" id="KW-1185">Reference proteome</keyword>
<name>A0A1N7K8T8_9FLAO</name>
<keyword evidence="1 4" id="KW-0436">Ligase</keyword>
<evidence type="ECO:0000313" key="3">
    <source>
        <dbReference type="EMBL" id="PQA96438.1"/>
    </source>
</evidence>
<dbReference type="STRING" id="551459.SAMN05421796_101389"/>
<reference evidence="4" key="2">
    <citation type="submission" date="2017-01" db="EMBL/GenBank/DDBJ databases">
        <authorList>
            <person name="Mah S.A."/>
            <person name="Swanson W.J."/>
            <person name="Moy G.W."/>
            <person name="Vacquier V.D."/>
        </authorList>
    </citation>
    <scope>NUCLEOTIDE SEQUENCE [LARGE SCALE GENOMIC DNA]</scope>
    <source>
        <strain evidence="4">DSM 21068</strain>
    </source>
</reference>
<dbReference type="Pfam" id="PF03099">
    <property type="entry name" value="BPL_LplA_LipB"/>
    <property type="match status" value="1"/>
</dbReference>
<accession>A0A1N7K8T8</accession>
<dbReference type="NCBIfam" id="TIGR00121">
    <property type="entry name" value="birA_ligase"/>
    <property type="match status" value="1"/>
</dbReference>
<dbReference type="InterPro" id="IPR004143">
    <property type="entry name" value="BPL_LPL_catalytic"/>
</dbReference>
<sequence length="237" mass="27415">MEDLFYLDHCSSTNDEVVSFLLYPNSNFIAAHTFNQTKGRGQYGNLWKSVAGKNLAYSLAIKCESVKVSHFLFNYYTAVLVKKFIANVTDKSVKIKWPNDIIVQNKKVCGILLEKKKIKGNQYFIIGIGINILQEEFDDISNAGSLYTQTKGCFDLKEFTEDFHIFMTQNLKLIPSESEILNLFNKNLYKKDEISVFEKEEVRQNGIIRFADENGEIHIEFENGVQSFYHKEIKLLY</sequence>
<dbReference type="Gene3D" id="3.30.930.10">
    <property type="entry name" value="Bira Bifunctional Protein, Domain 2"/>
    <property type="match status" value="1"/>
</dbReference>
<dbReference type="Proteomes" id="UP000186246">
    <property type="component" value="Unassembled WGS sequence"/>
</dbReference>
<dbReference type="InterPro" id="IPR045864">
    <property type="entry name" value="aa-tRNA-synth_II/BPL/LPL"/>
</dbReference>
<dbReference type="PANTHER" id="PTHR12835">
    <property type="entry name" value="BIOTIN PROTEIN LIGASE"/>
    <property type="match status" value="1"/>
</dbReference>
<organism evidence="4 5">
    <name type="scientific">Chryseobacterium piscicola</name>
    <dbReference type="NCBI Taxonomy" id="551459"/>
    <lineage>
        <taxon>Bacteria</taxon>
        <taxon>Pseudomonadati</taxon>
        <taxon>Bacteroidota</taxon>
        <taxon>Flavobacteriia</taxon>
        <taxon>Flavobacteriales</taxon>
        <taxon>Weeksellaceae</taxon>
        <taxon>Chryseobacterium group</taxon>
        <taxon>Chryseobacterium</taxon>
    </lineage>
</organism>
<evidence type="ECO:0000256" key="1">
    <source>
        <dbReference type="ARBA" id="ARBA00022598"/>
    </source>
</evidence>
<gene>
    <name evidence="3" type="ORF">B0A70_04810</name>
    <name evidence="4" type="ORF">SAMN05421796_101389</name>
</gene>
<evidence type="ECO:0000313" key="6">
    <source>
        <dbReference type="Proteomes" id="UP000238314"/>
    </source>
</evidence>
<dbReference type="EMBL" id="FTOJ01000001">
    <property type="protein sequence ID" value="SIS57993.1"/>
    <property type="molecule type" value="Genomic_DNA"/>
</dbReference>
<dbReference type="AlphaFoldDB" id="A0A1N7K8T8"/>
<evidence type="ECO:0000259" key="2">
    <source>
        <dbReference type="PROSITE" id="PS51733"/>
    </source>
</evidence>
<feature type="domain" description="BPL/LPL catalytic" evidence="2">
    <location>
        <begin position="1"/>
        <end position="175"/>
    </location>
</feature>
<reference evidence="3 6" key="1">
    <citation type="submission" date="2016-11" db="EMBL/GenBank/DDBJ databases">
        <title>Whole genomes of Flavobacteriaceae.</title>
        <authorList>
            <person name="Stine C."/>
            <person name="Li C."/>
            <person name="Tadesse D."/>
        </authorList>
    </citation>
    <scope>NUCLEOTIDE SEQUENCE [LARGE SCALE GENOMIC DNA]</scope>
    <source>
        <strain evidence="3 6">DSM 21068</strain>
    </source>
</reference>
<dbReference type="GO" id="GO:0004077">
    <property type="term" value="F:biotin--[biotin carboxyl-carrier protein] ligase activity"/>
    <property type="evidence" value="ECO:0007669"/>
    <property type="project" value="InterPro"/>
</dbReference>
<dbReference type="InterPro" id="IPR004408">
    <property type="entry name" value="Biotin_CoA_COase_ligase"/>
</dbReference>
<dbReference type="OrthoDB" id="9807064at2"/>
<reference evidence="5" key="3">
    <citation type="submission" date="2017-01" db="EMBL/GenBank/DDBJ databases">
        <authorList>
            <person name="Varghese N."/>
            <person name="Submissions S."/>
        </authorList>
    </citation>
    <scope>NUCLEOTIDE SEQUENCE [LARGE SCALE GENOMIC DNA]</scope>
    <source>
        <strain evidence="5">DSM 21068</strain>
    </source>
</reference>
<dbReference type="Proteomes" id="UP000238314">
    <property type="component" value="Unassembled WGS sequence"/>
</dbReference>
<dbReference type="GO" id="GO:0005737">
    <property type="term" value="C:cytoplasm"/>
    <property type="evidence" value="ECO:0007669"/>
    <property type="project" value="TreeGrafter"/>
</dbReference>
<dbReference type="RefSeq" id="WP_076449256.1">
    <property type="nucleotide sequence ID" value="NZ_FTOJ01000001.1"/>
</dbReference>
<dbReference type="CDD" id="cd16442">
    <property type="entry name" value="BPL"/>
    <property type="match status" value="1"/>
</dbReference>
<dbReference type="SUPFAM" id="SSF55681">
    <property type="entry name" value="Class II aaRS and biotin synthetases"/>
    <property type="match status" value="1"/>
</dbReference>
<proteinExistence type="predicted"/>
<dbReference type="PANTHER" id="PTHR12835:SF5">
    <property type="entry name" value="BIOTIN--PROTEIN LIGASE"/>
    <property type="match status" value="1"/>
</dbReference>
<dbReference type="EMBL" id="MUGO01000003">
    <property type="protein sequence ID" value="PQA96438.1"/>
    <property type="molecule type" value="Genomic_DNA"/>
</dbReference>
<dbReference type="PROSITE" id="PS51733">
    <property type="entry name" value="BPL_LPL_CATALYTIC"/>
    <property type="match status" value="1"/>
</dbReference>